<dbReference type="SUPFAM" id="SSF56219">
    <property type="entry name" value="DNase I-like"/>
    <property type="match status" value="1"/>
</dbReference>
<feature type="non-terminal residue" evidence="1">
    <location>
        <position position="1"/>
    </location>
</feature>
<reference evidence="1 2" key="1">
    <citation type="submission" date="2019-08" db="EMBL/GenBank/DDBJ databases">
        <title>Whole genome of Aphis craccivora.</title>
        <authorList>
            <person name="Voronova N.V."/>
            <person name="Shulinski R.S."/>
            <person name="Bandarenka Y.V."/>
            <person name="Zhorov D.G."/>
            <person name="Warner D."/>
        </authorList>
    </citation>
    <scope>NUCLEOTIDE SEQUENCE [LARGE SCALE GENOMIC DNA]</scope>
    <source>
        <strain evidence="1">180601</strain>
        <tissue evidence="1">Whole Body</tissue>
    </source>
</reference>
<keyword evidence="2" id="KW-1185">Reference proteome</keyword>
<name>A0A6G0VQU5_APHCR</name>
<dbReference type="InterPro" id="IPR036397">
    <property type="entry name" value="RNaseH_sf"/>
</dbReference>
<dbReference type="EMBL" id="VUJU01014211">
    <property type="protein sequence ID" value="KAF0702629.1"/>
    <property type="molecule type" value="Genomic_DNA"/>
</dbReference>
<dbReference type="InterPro" id="IPR036691">
    <property type="entry name" value="Endo/exonu/phosph_ase_sf"/>
</dbReference>
<evidence type="ECO:0000313" key="1">
    <source>
        <dbReference type="EMBL" id="KAF0702629.1"/>
    </source>
</evidence>
<dbReference type="InterPro" id="IPR012337">
    <property type="entry name" value="RNaseH-like_sf"/>
</dbReference>
<protein>
    <submittedName>
        <fullName evidence="1">IgE-binding protein-like</fullName>
    </submittedName>
</protein>
<dbReference type="Proteomes" id="UP000478052">
    <property type="component" value="Unassembled WGS sequence"/>
</dbReference>
<proteinExistence type="predicted"/>
<dbReference type="AlphaFoldDB" id="A0A6G0VQU5"/>
<sequence>VHWVYYTSNSLLILTCNSNCLINRKNELLATLQNSRLDIALISETHLTNVTKINLPGYHIIQSNHPDDTPHVGAAICIKSSLLYYPFSSLERSHRTLAEYLRHYVDKDLNNWDQLLPYALFVYNSTEHSRIYTNYQPYALLYGKELDIPVKLKCNPEPRYNYDDYVFDLK</sequence>
<dbReference type="OrthoDB" id="6620090at2759"/>
<organism evidence="1 2">
    <name type="scientific">Aphis craccivora</name>
    <name type="common">Cowpea aphid</name>
    <dbReference type="NCBI Taxonomy" id="307492"/>
    <lineage>
        <taxon>Eukaryota</taxon>
        <taxon>Metazoa</taxon>
        <taxon>Ecdysozoa</taxon>
        <taxon>Arthropoda</taxon>
        <taxon>Hexapoda</taxon>
        <taxon>Insecta</taxon>
        <taxon>Pterygota</taxon>
        <taxon>Neoptera</taxon>
        <taxon>Paraneoptera</taxon>
        <taxon>Hemiptera</taxon>
        <taxon>Sternorrhyncha</taxon>
        <taxon>Aphidomorpha</taxon>
        <taxon>Aphidoidea</taxon>
        <taxon>Aphididae</taxon>
        <taxon>Aphidini</taxon>
        <taxon>Aphis</taxon>
        <taxon>Aphis</taxon>
    </lineage>
</organism>
<gene>
    <name evidence="1" type="ORF">FWK35_00034942</name>
</gene>
<dbReference type="GO" id="GO:0003676">
    <property type="term" value="F:nucleic acid binding"/>
    <property type="evidence" value="ECO:0007669"/>
    <property type="project" value="InterPro"/>
</dbReference>
<dbReference type="SUPFAM" id="SSF53098">
    <property type="entry name" value="Ribonuclease H-like"/>
    <property type="match status" value="1"/>
</dbReference>
<accession>A0A6G0VQU5</accession>
<evidence type="ECO:0000313" key="2">
    <source>
        <dbReference type="Proteomes" id="UP000478052"/>
    </source>
</evidence>
<dbReference type="Gene3D" id="3.30.420.10">
    <property type="entry name" value="Ribonuclease H-like superfamily/Ribonuclease H"/>
    <property type="match status" value="1"/>
</dbReference>
<comment type="caution">
    <text evidence="1">The sequence shown here is derived from an EMBL/GenBank/DDBJ whole genome shotgun (WGS) entry which is preliminary data.</text>
</comment>